<dbReference type="Pfam" id="PF07883">
    <property type="entry name" value="Cupin_2"/>
    <property type="match status" value="1"/>
</dbReference>
<comment type="caution">
    <text evidence="2">The sequence shown here is derived from an EMBL/GenBank/DDBJ whole genome shotgun (WGS) entry which is preliminary data.</text>
</comment>
<dbReference type="Proteomes" id="UP001620461">
    <property type="component" value="Unassembled WGS sequence"/>
</dbReference>
<reference evidence="2 3" key="1">
    <citation type="submission" date="2020-10" db="EMBL/GenBank/DDBJ databases">
        <title>Phylogeny of dyella-like bacteria.</title>
        <authorList>
            <person name="Fu J."/>
        </authorList>
    </citation>
    <scope>NUCLEOTIDE SEQUENCE [LARGE SCALE GENOMIC DNA]</scope>
    <source>
        <strain evidence="2 3">JP1</strain>
    </source>
</reference>
<protein>
    <submittedName>
        <fullName evidence="2">Cupin domain-containing protein</fullName>
    </submittedName>
</protein>
<evidence type="ECO:0000259" key="1">
    <source>
        <dbReference type="Pfam" id="PF07883"/>
    </source>
</evidence>
<dbReference type="SUPFAM" id="SSF51182">
    <property type="entry name" value="RmlC-like cupins"/>
    <property type="match status" value="1"/>
</dbReference>
<accession>A0ABW8JFE3</accession>
<sequence>MSASDWMFGLEDTLGKLPDSPDVFRFHYGLRHGSRKVGLYAPRGIDSQSPHKQDELYIVIRGTGEFLKSEERRSFKAGDVLFVEAGIEHRFEHFSADFATWVIFWGPDGGEH</sequence>
<dbReference type="InterPro" id="IPR014710">
    <property type="entry name" value="RmlC-like_jellyroll"/>
</dbReference>
<dbReference type="Gene3D" id="2.60.120.10">
    <property type="entry name" value="Jelly Rolls"/>
    <property type="match status" value="1"/>
</dbReference>
<dbReference type="EMBL" id="JADIKJ010000004">
    <property type="protein sequence ID" value="MFK2899788.1"/>
    <property type="molecule type" value="Genomic_DNA"/>
</dbReference>
<gene>
    <name evidence="2" type="ORF">ISP15_05515</name>
</gene>
<dbReference type="InterPro" id="IPR011051">
    <property type="entry name" value="RmlC_Cupin_sf"/>
</dbReference>
<evidence type="ECO:0000313" key="2">
    <source>
        <dbReference type="EMBL" id="MFK2899788.1"/>
    </source>
</evidence>
<keyword evidence="3" id="KW-1185">Reference proteome</keyword>
<dbReference type="InterPro" id="IPR013096">
    <property type="entry name" value="Cupin_2"/>
</dbReference>
<organism evidence="2 3">
    <name type="scientific">Dyella jejuensis</name>
    <dbReference type="NCBI Taxonomy" id="1432009"/>
    <lineage>
        <taxon>Bacteria</taxon>
        <taxon>Pseudomonadati</taxon>
        <taxon>Pseudomonadota</taxon>
        <taxon>Gammaproteobacteria</taxon>
        <taxon>Lysobacterales</taxon>
        <taxon>Rhodanobacteraceae</taxon>
        <taxon>Dyella</taxon>
    </lineage>
</organism>
<proteinExistence type="predicted"/>
<feature type="domain" description="Cupin type-2" evidence="1">
    <location>
        <begin position="40"/>
        <end position="95"/>
    </location>
</feature>
<name>A0ABW8JFE3_9GAMM</name>
<evidence type="ECO:0000313" key="3">
    <source>
        <dbReference type="Proteomes" id="UP001620461"/>
    </source>
</evidence>